<dbReference type="AlphaFoldDB" id="A0A2T5BEP5"/>
<organism evidence="1 2">
    <name type="scientific">Mycoplana dimorpha</name>
    <dbReference type="NCBI Taxonomy" id="28320"/>
    <lineage>
        <taxon>Bacteria</taxon>
        <taxon>Pseudomonadati</taxon>
        <taxon>Pseudomonadota</taxon>
        <taxon>Alphaproteobacteria</taxon>
        <taxon>Hyphomicrobiales</taxon>
        <taxon>Rhizobiaceae</taxon>
        <taxon>Mycoplana</taxon>
    </lineage>
</organism>
<gene>
    <name evidence="1" type="ORF">C7449_102213</name>
</gene>
<protein>
    <submittedName>
        <fullName evidence="1">Uncharacterized protein</fullName>
    </submittedName>
</protein>
<evidence type="ECO:0000313" key="2">
    <source>
        <dbReference type="Proteomes" id="UP000241247"/>
    </source>
</evidence>
<dbReference type="Proteomes" id="UP000241247">
    <property type="component" value="Unassembled WGS sequence"/>
</dbReference>
<reference evidence="1 2" key="1">
    <citation type="submission" date="2018-04" db="EMBL/GenBank/DDBJ databases">
        <title>Genomic Encyclopedia of Type Strains, Phase IV (KMG-IV): sequencing the most valuable type-strain genomes for metagenomic binning, comparative biology and taxonomic classification.</title>
        <authorList>
            <person name="Goeker M."/>
        </authorList>
    </citation>
    <scope>NUCLEOTIDE SEQUENCE [LARGE SCALE GENOMIC DNA]</scope>
    <source>
        <strain evidence="1 2">DSM 7138</strain>
    </source>
</reference>
<evidence type="ECO:0000313" key="1">
    <source>
        <dbReference type="EMBL" id="PTM97343.1"/>
    </source>
</evidence>
<proteinExistence type="predicted"/>
<sequence length="114" mass="12202">MSNKRGRAAQTHGQSFWSPAVPVAFSELSEALQGELSNCEGPGYQAFATVVDDPPIEPNGWFEVAFDGSGQRACVVYADRIRGESGGSKLATTAARWFSARDPLDASEAMFRAS</sequence>
<dbReference type="RefSeq" id="WP_108001634.1">
    <property type="nucleotide sequence ID" value="NZ_JBHEEX010000001.1"/>
</dbReference>
<keyword evidence="2" id="KW-1185">Reference proteome</keyword>
<dbReference type="EMBL" id="PZZZ01000002">
    <property type="protein sequence ID" value="PTM97343.1"/>
    <property type="molecule type" value="Genomic_DNA"/>
</dbReference>
<name>A0A2T5BEP5_MYCDI</name>
<accession>A0A2T5BEP5</accession>
<comment type="caution">
    <text evidence="1">The sequence shown here is derived from an EMBL/GenBank/DDBJ whole genome shotgun (WGS) entry which is preliminary data.</text>
</comment>